<evidence type="ECO:0000313" key="2">
    <source>
        <dbReference type="Proteomes" id="UP000030746"/>
    </source>
</evidence>
<dbReference type="RefSeq" id="XP_009065085.1">
    <property type="nucleotide sequence ID" value="XM_009066837.1"/>
</dbReference>
<evidence type="ECO:0000313" key="1">
    <source>
        <dbReference type="EMBL" id="ESO83956.1"/>
    </source>
</evidence>
<sequence length="481" mass="56139">MPEKLVSGSFVSTHFYFATSRNFELHSQNFGFHNLDLYMYKIVKAMILRTTILLCCCYLVFAEWQTVLPWQVKTTLLELSDQFDIYSVRGLPKQIYRHDLPDDYAAYWYIEINNYEYVILSSSSKTGDYKLVIQGTAPSMLDQVDKMASLKESKCSKYYMMTPTPGVDIACNSDHDQMIFYEDRVHKHTKTCLYIFFQNSVQYSQADYKTLKKLWENQRQDVSREGIWEESIFNKHQQASYYHVIEYSHKVVVGDNHHVGIKSMNGGAVHSKESQTKLCSLLKICHPDDKILVDSSNFGRTKYGQAFLEIFVPQTYKDVQYFEVAVQDQGEQYGRRLMLNTKQRHKRQTTNWTYYSINDENLFPDYNQHLHDCKRMCCAVGCVPVAWAMILGYYDRRSHTKSKTYGTGHSSCKAPSYTTSRVQNLTEYLNDQLKTFCLNEQGATMQGNMKRFETYFKSHQTSGSPSVTIHTKGFFWPSYKI</sequence>
<organism evidence="1 2">
    <name type="scientific">Lottia gigantea</name>
    <name type="common">Giant owl limpet</name>
    <dbReference type="NCBI Taxonomy" id="225164"/>
    <lineage>
        <taxon>Eukaryota</taxon>
        <taxon>Metazoa</taxon>
        <taxon>Spiralia</taxon>
        <taxon>Lophotrochozoa</taxon>
        <taxon>Mollusca</taxon>
        <taxon>Gastropoda</taxon>
        <taxon>Patellogastropoda</taxon>
        <taxon>Lottioidea</taxon>
        <taxon>Lottiidae</taxon>
        <taxon>Lottia</taxon>
    </lineage>
</organism>
<protein>
    <submittedName>
        <fullName evidence="1">Uncharacterized protein</fullName>
    </submittedName>
</protein>
<reference evidence="1 2" key="1">
    <citation type="journal article" date="2013" name="Nature">
        <title>Insights into bilaterian evolution from three spiralian genomes.</title>
        <authorList>
            <person name="Simakov O."/>
            <person name="Marletaz F."/>
            <person name="Cho S.J."/>
            <person name="Edsinger-Gonzales E."/>
            <person name="Havlak P."/>
            <person name="Hellsten U."/>
            <person name="Kuo D.H."/>
            <person name="Larsson T."/>
            <person name="Lv J."/>
            <person name="Arendt D."/>
            <person name="Savage R."/>
            <person name="Osoegawa K."/>
            <person name="de Jong P."/>
            <person name="Grimwood J."/>
            <person name="Chapman J.A."/>
            <person name="Shapiro H."/>
            <person name="Aerts A."/>
            <person name="Otillar R.P."/>
            <person name="Terry A.Y."/>
            <person name="Boore J.L."/>
            <person name="Grigoriev I.V."/>
            <person name="Lindberg D.R."/>
            <person name="Seaver E.C."/>
            <person name="Weisblat D.A."/>
            <person name="Putnam N.H."/>
            <person name="Rokhsar D.S."/>
        </authorList>
    </citation>
    <scope>NUCLEOTIDE SEQUENCE [LARGE SCALE GENOMIC DNA]</scope>
</reference>
<dbReference type="OrthoDB" id="6048742at2759"/>
<proteinExistence type="predicted"/>
<accession>V3ZST9</accession>
<dbReference type="AlphaFoldDB" id="V3ZST9"/>
<dbReference type="Proteomes" id="UP000030746">
    <property type="component" value="Unassembled WGS sequence"/>
</dbReference>
<dbReference type="EMBL" id="KB203566">
    <property type="protein sequence ID" value="ESO83956.1"/>
    <property type="molecule type" value="Genomic_DNA"/>
</dbReference>
<name>V3ZST9_LOTGI</name>
<gene>
    <name evidence="1" type="ORF">LOTGIDRAFT_155264</name>
</gene>
<dbReference type="CTD" id="20236658"/>
<dbReference type="HOGENOM" id="CLU_485106_0_0_1"/>
<keyword evidence="2" id="KW-1185">Reference proteome</keyword>
<dbReference type="GeneID" id="20236658"/>
<dbReference type="KEGG" id="lgi:LOTGIDRAFT_155264"/>